<dbReference type="PROSITE" id="PS01124">
    <property type="entry name" value="HTH_ARAC_FAMILY_2"/>
    <property type="match status" value="1"/>
</dbReference>
<proteinExistence type="predicted"/>
<dbReference type="SUPFAM" id="SSF46689">
    <property type="entry name" value="Homeodomain-like"/>
    <property type="match status" value="2"/>
</dbReference>
<dbReference type="AlphaFoldDB" id="E8LTJ1"/>
<dbReference type="OrthoDB" id="9816011at2"/>
<comment type="caution">
    <text evidence="5">The sequence shown here is derived from an EMBL/GenBank/DDBJ whole genome shotgun (WGS) entry which is preliminary data.</text>
</comment>
<dbReference type="SMART" id="SM00342">
    <property type="entry name" value="HTH_ARAC"/>
    <property type="match status" value="1"/>
</dbReference>
<dbReference type="eggNOG" id="COG4977">
    <property type="taxonomic scope" value="Bacteria"/>
</dbReference>
<dbReference type="PANTHER" id="PTHR43280">
    <property type="entry name" value="ARAC-FAMILY TRANSCRIPTIONAL REGULATOR"/>
    <property type="match status" value="1"/>
</dbReference>
<feature type="domain" description="HTH araC/xylS-type" evidence="4">
    <location>
        <begin position="195"/>
        <end position="293"/>
    </location>
</feature>
<gene>
    <name evidence="5" type="ORF">VIBR0546_12237</name>
</gene>
<dbReference type="GO" id="GO:0003700">
    <property type="term" value="F:DNA-binding transcription factor activity"/>
    <property type="evidence" value="ECO:0007669"/>
    <property type="project" value="InterPro"/>
</dbReference>
<evidence type="ECO:0000256" key="3">
    <source>
        <dbReference type="ARBA" id="ARBA00023163"/>
    </source>
</evidence>
<dbReference type="RefSeq" id="WP_006879142.1">
    <property type="nucleotide sequence ID" value="NZ_AEVS01000051.1"/>
</dbReference>
<keyword evidence="2" id="KW-0238">DNA-binding</keyword>
<dbReference type="Pfam" id="PF12833">
    <property type="entry name" value="HTH_18"/>
    <property type="match status" value="1"/>
</dbReference>
<keyword evidence="3" id="KW-0804">Transcription</keyword>
<keyword evidence="6" id="KW-1185">Reference proteome</keyword>
<organism evidence="5 6">
    <name type="scientific">Vibrio brasiliensis LMG 20546</name>
    <dbReference type="NCBI Taxonomy" id="945543"/>
    <lineage>
        <taxon>Bacteria</taxon>
        <taxon>Pseudomonadati</taxon>
        <taxon>Pseudomonadota</taxon>
        <taxon>Gammaproteobacteria</taxon>
        <taxon>Vibrionales</taxon>
        <taxon>Vibrionaceae</taxon>
        <taxon>Vibrio</taxon>
        <taxon>Vibrio oreintalis group</taxon>
    </lineage>
</organism>
<keyword evidence="1" id="KW-0805">Transcription regulation</keyword>
<evidence type="ECO:0000256" key="1">
    <source>
        <dbReference type="ARBA" id="ARBA00023015"/>
    </source>
</evidence>
<dbReference type="InterPro" id="IPR009057">
    <property type="entry name" value="Homeodomain-like_sf"/>
</dbReference>
<evidence type="ECO:0000256" key="2">
    <source>
        <dbReference type="ARBA" id="ARBA00023125"/>
    </source>
</evidence>
<name>E8LTJ1_9VIBR</name>
<dbReference type="Proteomes" id="UP000004371">
    <property type="component" value="Unassembled WGS sequence"/>
</dbReference>
<reference evidence="5 6" key="1">
    <citation type="journal article" date="2012" name="Int. J. Syst. Evol. Microbiol.">
        <title>Vibrio caribbeanicus sp. nov., isolated from the marine sponge Scleritoderma cyanea.</title>
        <authorList>
            <person name="Hoffmann M."/>
            <person name="Monday S.R."/>
            <person name="Allard M.W."/>
            <person name="Strain E.A."/>
            <person name="Whittaker P."/>
            <person name="Naum M."/>
            <person name="McCarthy P.J."/>
            <person name="Lopez J.V."/>
            <person name="Fischer M."/>
            <person name="Brown E.W."/>
        </authorList>
    </citation>
    <scope>NUCLEOTIDE SEQUENCE [LARGE SCALE GENOMIC DNA]</scope>
    <source>
        <strain evidence="5 6">LMG 20546</strain>
    </source>
</reference>
<evidence type="ECO:0000259" key="4">
    <source>
        <dbReference type="PROSITE" id="PS01124"/>
    </source>
</evidence>
<evidence type="ECO:0000313" key="6">
    <source>
        <dbReference type="Proteomes" id="UP000004371"/>
    </source>
</evidence>
<dbReference type="GO" id="GO:0043565">
    <property type="term" value="F:sequence-specific DNA binding"/>
    <property type="evidence" value="ECO:0007669"/>
    <property type="project" value="InterPro"/>
</dbReference>
<dbReference type="PANTHER" id="PTHR43280:SF27">
    <property type="entry name" value="TRANSCRIPTIONAL REGULATOR MTLR"/>
    <property type="match status" value="1"/>
</dbReference>
<dbReference type="STRING" id="945543.VIBR0546_12237"/>
<accession>E8LTJ1</accession>
<dbReference type="EMBL" id="AEVS01000051">
    <property type="protein sequence ID" value="EGA66084.1"/>
    <property type="molecule type" value="Genomic_DNA"/>
</dbReference>
<protein>
    <submittedName>
        <fullName evidence="5">Transcriptional regulator, AraC family protein</fullName>
    </submittedName>
</protein>
<dbReference type="Gene3D" id="1.10.10.60">
    <property type="entry name" value="Homeodomain-like"/>
    <property type="match status" value="1"/>
</dbReference>
<sequence>MKPFIENVLNSPSYDWLVREYHCRVKNDQFACSWHYHAEYELVLYLDPQQVFNGNYFAGDAIGQVNHNTLLLYGLGLPHMITGQLAGSEEKPHSSIIVWLKHHWIEKLQAAIPEARNIKRLLDNAAFGLKFSAETAEKVSALLCGIENSERHLQALKVMEVLIHLADDKQSEKLSSTPYRLKQLSGDNDAHKRVALAAQFIERNYQHSLRIADLCQELHISESSAYRLFEKHYGVSFSDHLKQYRVGKACELLASTTTPIALVAEKTGFQNLSNFNRQFRMVKQMTPSQFRARFN</sequence>
<dbReference type="InterPro" id="IPR018060">
    <property type="entry name" value="HTH_AraC"/>
</dbReference>
<evidence type="ECO:0000313" key="5">
    <source>
        <dbReference type="EMBL" id="EGA66084.1"/>
    </source>
</evidence>